<evidence type="ECO:0000256" key="1">
    <source>
        <dbReference type="SAM" id="MobiDB-lite"/>
    </source>
</evidence>
<feature type="region of interest" description="Disordered" evidence="1">
    <location>
        <begin position="1"/>
        <end position="23"/>
    </location>
</feature>
<dbReference type="EMBL" id="UZAK01047628">
    <property type="protein sequence ID" value="VDP76787.1"/>
    <property type="molecule type" value="Genomic_DNA"/>
</dbReference>
<proteinExistence type="predicted"/>
<name>A0A183L3E5_9TREM</name>
<keyword evidence="2" id="KW-0812">Transmembrane</keyword>
<evidence type="ECO:0000313" key="4">
    <source>
        <dbReference type="Proteomes" id="UP000279833"/>
    </source>
</evidence>
<reference evidence="5" key="1">
    <citation type="submission" date="2016-06" db="UniProtKB">
        <authorList>
            <consortium name="WormBaseParasite"/>
        </authorList>
    </citation>
    <scope>IDENTIFICATION</scope>
</reference>
<evidence type="ECO:0000313" key="3">
    <source>
        <dbReference type="EMBL" id="VDP76787.1"/>
    </source>
</evidence>
<keyword evidence="4" id="KW-1185">Reference proteome</keyword>
<keyword evidence="2" id="KW-1133">Transmembrane helix</keyword>
<dbReference type="STRING" id="6186.A0A183L3E5"/>
<accession>A0A183L3E5</accession>
<keyword evidence="2" id="KW-0472">Membrane</keyword>
<sequence length="181" mass="20558">MSDTEFLVPGVVTPPGGSGNGGGGGLLISRQSELTSNHITLHSGWFLTKSSSREVDQQHNYNYYYSHHKSHLINAQPQASPILRKSVFNPGSVFFTGSGNTPSTNIYVQFWLTLVQLAQDPYPEVSRLATILIQYLYGKVNKKKKRQSYFHYLLLILPIGFHLRIIYVYLNSEKEIDWPRQ</sequence>
<organism evidence="5">
    <name type="scientific">Schistosoma curassoni</name>
    <dbReference type="NCBI Taxonomy" id="6186"/>
    <lineage>
        <taxon>Eukaryota</taxon>
        <taxon>Metazoa</taxon>
        <taxon>Spiralia</taxon>
        <taxon>Lophotrochozoa</taxon>
        <taxon>Platyhelminthes</taxon>
        <taxon>Trematoda</taxon>
        <taxon>Digenea</taxon>
        <taxon>Strigeidida</taxon>
        <taxon>Schistosomatoidea</taxon>
        <taxon>Schistosomatidae</taxon>
        <taxon>Schistosoma</taxon>
    </lineage>
</organism>
<dbReference type="AlphaFoldDB" id="A0A183L3E5"/>
<evidence type="ECO:0000313" key="5">
    <source>
        <dbReference type="WBParaSite" id="SCUD_0002185601-mRNA-1"/>
    </source>
</evidence>
<feature type="transmembrane region" description="Helical" evidence="2">
    <location>
        <begin position="149"/>
        <end position="170"/>
    </location>
</feature>
<dbReference type="Proteomes" id="UP000279833">
    <property type="component" value="Unassembled WGS sequence"/>
</dbReference>
<dbReference type="WBParaSite" id="SCUD_0002185601-mRNA-1">
    <property type="protein sequence ID" value="SCUD_0002185601-mRNA-1"/>
    <property type="gene ID" value="SCUD_0002185601"/>
</dbReference>
<evidence type="ECO:0000256" key="2">
    <source>
        <dbReference type="SAM" id="Phobius"/>
    </source>
</evidence>
<reference evidence="3 4" key="2">
    <citation type="submission" date="2018-11" db="EMBL/GenBank/DDBJ databases">
        <authorList>
            <consortium name="Pathogen Informatics"/>
        </authorList>
    </citation>
    <scope>NUCLEOTIDE SEQUENCE [LARGE SCALE GENOMIC DNA]</scope>
    <source>
        <strain evidence="3">Dakar</strain>
        <strain evidence="4">Dakar, Senegal</strain>
    </source>
</reference>
<gene>
    <name evidence="3" type="ORF">SCUD_LOCUS21853</name>
</gene>
<protein>
    <submittedName>
        <fullName evidence="3 5">Uncharacterized protein</fullName>
    </submittedName>
</protein>